<keyword evidence="14" id="KW-0443">Lipid metabolism</keyword>
<name>A0A9P0HLE2_NEZVI</name>
<evidence type="ECO:0000256" key="17">
    <source>
        <dbReference type="ARBA" id="ARBA00034549"/>
    </source>
</evidence>
<dbReference type="GO" id="GO:0004631">
    <property type="term" value="F:phosphomevalonate kinase activity"/>
    <property type="evidence" value="ECO:0007669"/>
    <property type="project" value="UniProtKB-EC"/>
</dbReference>
<evidence type="ECO:0000256" key="11">
    <source>
        <dbReference type="ARBA" id="ARBA00022840"/>
    </source>
</evidence>
<dbReference type="EMBL" id="OV725082">
    <property type="protein sequence ID" value="CAH1404161.1"/>
    <property type="molecule type" value="Genomic_DNA"/>
</dbReference>
<evidence type="ECO:0000313" key="19">
    <source>
        <dbReference type="Proteomes" id="UP001152798"/>
    </source>
</evidence>
<dbReference type="GO" id="GO:0005829">
    <property type="term" value="C:cytosol"/>
    <property type="evidence" value="ECO:0007669"/>
    <property type="project" value="UniProtKB-SubCell"/>
</dbReference>
<protein>
    <recommendedName>
        <fullName evidence="17">Phosphomevalonate kinase</fullName>
        <ecNumber evidence="3">2.7.4.2</ecNumber>
    </recommendedName>
</protein>
<dbReference type="Pfam" id="PF04275">
    <property type="entry name" value="P-mevalo_kinase"/>
    <property type="match status" value="1"/>
</dbReference>
<keyword evidence="4" id="KW-0963">Cytoplasm</keyword>
<comment type="subcellular location">
    <subcellularLocation>
        <location evidence="1">Cytoplasm</location>
        <location evidence="1">Cytosol</location>
    </subcellularLocation>
</comment>
<evidence type="ECO:0000256" key="7">
    <source>
        <dbReference type="ARBA" id="ARBA00022679"/>
    </source>
</evidence>
<dbReference type="AlphaFoldDB" id="A0A9P0HLE2"/>
<dbReference type="PANTHER" id="PTHR13101:SF1">
    <property type="entry name" value="PHOSPHOMEVALONATE KINASE"/>
    <property type="match status" value="1"/>
</dbReference>
<keyword evidence="11" id="KW-0067">ATP-binding</keyword>
<evidence type="ECO:0000256" key="14">
    <source>
        <dbReference type="ARBA" id="ARBA00023098"/>
    </source>
</evidence>
<evidence type="ECO:0000256" key="16">
    <source>
        <dbReference type="ARBA" id="ARBA00023221"/>
    </source>
</evidence>
<evidence type="ECO:0000256" key="6">
    <source>
        <dbReference type="ARBA" id="ARBA00022548"/>
    </source>
</evidence>
<dbReference type="GO" id="GO:0019287">
    <property type="term" value="P:isopentenyl diphosphate biosynthetic process, mevalonate pathway"/>
    <property type="evidence" value="ECO:0007669"/>
    <property type="project" value="TreeGrafter"/>
</dbReference>
<keyword evidence="19" id="KW-1185">Reference proteome</keyword>
<organism evidence="18 19">
    <name type="scientific">Nezara viridula</name>
    <name type="common">Southern green stink bug</name>
    <name type="synonym">Cimex viridulus</name>
    <dbReference type="NCBI Taxonomy" id="85310"/>
    <lineage>
        <taxon>Eukaryota</taxon>
        <taxon>Metazoa</taxon>
        <taxon>Ecdysozoa</taxon>
        <taxon>Arthropoda</taxon>
        <taxon>Hexapoda</taxon>
        <taxon>Insecta</taxon>
        <taxon>Pterygota</taxon>
        <taxon>Neoptera</taxon>
        <taxon>Paraneoptera</taxon>
        <taxon>Hemiptera</taxon>
        <taxon>Heteroptera</taxon>
        <taxon>Panheteroptera</taxon>
        <taxon>Pentatomomorpha</taxon>
        <taxon>Pentatomoidea</taxon>
        <taxon>Pentatomidae</taxon>
        <taxon>Pentatominae</taxon>
        <taxon>Nezara</taxon>
    </lineage>
</organism>
<keyword evidence="7" id="KW-0808">Transferase</keyword>
<keyword evidence="5" id="KW-0444">Lipid biosynthesis</keyword>
<keyword evidence="6" id="KW-0153">Cholesterol metabolism</keyword>
<evidence type="ECO:0000256" key="5">
    <source>
        <dbReference type="ARBA" id="ARBA00022516"/>
    </source>
</evidence>
<keyword evidence="9" id="KW-0418">Kinase</keyword>
<keyword evidence="16" id="KW-0753">Steroid metabolism</keyword>
<evidence type="ECO:0000256" key="15">
    <source>
        <dbReference type="ARBA" id="ARBA00023166"/>
    </source>
</evidence>
<keyword evidence="15" id="KW-1207">Sterol metabolism</keyword>
<dbReference type="GO" id="GO:0006695">
    <property type="term" value="P:cholesterol biosynthetic process"/>
    <property type="evidence" value="ECO:0007669"/>
    <property type="project" value="UniProtKB-KW"/>
</dbReference>
<dbReference type="OrthoDB" id="2401875at2759"/>
<evidence type="ECO:0000256" key="2">
    <source>
        <dbReference type="ARBA" id="ARBA00005017"/>
    </source>
</evidence>
<dbReference type="EC" id="2.7.4.2" evidence="3"/>
<dbReference type="Gene3D" id="3.40.50.300">
    <property type="entry name" value="P-loop containing nucleotide triphosphate hydrolases"/>
    <property type="match status" value="1"/>
</dbReference>
<evidence type="ECO:0000256" key="3">
    <source>
        <dbReference type="ARBA" id="ARBA00012958"/>
    </source>
</evidence>
<keyword evidence="8" id="KW-0547">Nucleotide-binding</keyword>
<gene>
    <name evidence="18" type="ORF">NEZAVI_LOCUS12623</name>
</gene>
<proteinExistence type="predicted"/>
<sequence>MVEWSEKLRNEDYGVFCRAAIQMSKAENYPVWIVSDARRKTDIKWFKENYNNEIIKLYRIVCDDGIRKQRGWEFTEGIDDKETECGLDDFDNWDQIIENNSSDEISHENAIKTFNTCFEWTNGYINYQSLVFLRNL</sequence>
<evidence type="ECO:0000256" key="4">
    <source>
        <dbReference type="ARBA" id="ARBA00022490"/>
    </source>
</evidence>
<dbReference type="Proteomes" id="UP001152798">
    <property type="component" value="Chromosome 6"/>
</dbReference>
<evidence type="ECO:0000256" key="10">
    <source>
        <dbReference type="ARBA" id="ARBA00022778"/>
    </source>
</evidence>
<dbReference type="PANTHER" id="PTHR13101">
    <property type="entry name" value="PHOSPHOMEVALONATE KINASE"/>
    <property type="match status" value="1"/>
</dbReference>
<comment type="pathway">
    <text evidence="2">Isoprenoid biosynthesis; isopentenyl diphosphate biosynthesis via mevalonate pathway; isopentenyl diphosphate from (R)-mevalonate: step 2/3.</text>
</comment>
<evidence type="ECO:0000256" key="12">
    <source>
        <dbReference type="ARBA" id="ARBA00022955"/>
    </source>
</evidence>
<dbReference type="GO" id="GO:0005524">
    <property type="term" value="F:ATP binding"/>
    <property type="evidence" value="ECO:0007669"/>
    <property type="project" value="UniProtKB-KW"/>
</dbReference>
<keyword evidence="13" id="KW-0756">Sterol biosynthesis</keyword>
<dbReference type="InterPro" id="IPR005919">
    <property type="entry name" value="Pmev_kin_anim"/>
</dbReference>
<evidence type="ECO:0000256" key="8">
    <source>
        <dbReference type="ARBA" id="ARBA00022741"/>
    </source>
</evidence>
<evidence type="ECO:0000256" key="1">
    <source>
        <dbReference type="ARBA" id="ARBA00004514"/>
    </source>
</evidence>
<dbReference type="InterPro" id="IPR027417">
    <property type="entry name" value="P-loop_NTPase"/>
</dbReference>
<keyword evidence="12" id="KW-0752">Steroid biosynthesis</keyword>
<accession>A0A9P0HLE2</accession>
<keyword evidence="10" id="KW-0152">Cholesterol biosynthesis</keyword>
<reference evidence="18" key="1">
    <citation type="submission" date="2022-01" db="EMBL/GenBank/DDBJ databases">
        <authorList>
            <person name="King R."/>
        </authorList>
    </citation>
    <scope>NUCLEOTIDE SEQUENCE</scope>
</reference>
<evidence type="ECO:0000313" key="18">
    <source>
        <dbReference type="EMBL" id="CAH1404161.1"/>
    </source>
</evidence>
<evidence type="ECO:0000256" key="13">
    <source>
        <dbReference type="ARBA" id="ARBA00023011"/>
    </source>
</evidence>
<evidence type="ECO:0000256" key="9">
    <source>
        <dbReference type="ARBA" id="ARBA00022777"/>
    </source>
</evidence>